<dbReference type="Gene3D" id="1.10.10.10">
    <property type="entry name" value="Winged helix-like DNA-binding domain superfamily/Winged helix DNA-binding domain"/>
    <property type="match status" value="2"/>
</dbReference>
<evidence type="ECO:0000259" key="1">
    <source>
        <dbReference type="Pfam" id="PF24035"/>
    </source>
</evidence>
<accession>A0A6B0GGC7</accession>
<dbReference type="Proteomes" id="UP000451471">
    <property type="component" value="Unassembled WGS sequence"/>
</dbReference>
<feature type="domain" description="DUF7344" evidence="1">
    <location>
        <begin position="32"/>
        <end position="95"/>
    </location>
</feature>
<proteinExistence type="predicted"/>
<dbReference type="InterPro" id="IPR055768">
    <property type="entry name" value="DUF7344"/>
</dbReference>
<protein>
    <recommendedName>
        <fullName evidence="1">DUF7344 domain-containing protein</fullName>
    </recommendedName>
</protein>
<dbReference type="AlphaFoldDB" id="A0A6B0GGC7"/>
<evidence type="ECO:0000313" key="2">
    <source>
        <dbReference type="EMBL" id="MWG33872.1"/>
    </source>
</evidence>
<dbReference type="EMBL" id="WSZK01000012">
    <property type="protein sequence ID" value="MWG33872.1"/>
    <property type="molecule type" value="Genomic_DNA"/>
</dbReference>
<sequence length="222" mass="24671">MTSDIHSIDVLALVTPSEGVSPSSSVLDKFYAVLADERRRRLVDHLTRVETTSFERLVGAFAAEHPTRERFSNQLYHVHLPKLSAAGLVEEDAEDIVYDPPASFEAFCDRVRAHSAVDRSESHGVDEGFDILSNARRRAVLRLLDEHHQISLPDVADEVATDEEDVSIVEVDPGAVLDVYLSLYHDHVPRLVDAGLVEYEQERDLVALRTEGTSKTASAVDE</sequence>
<comment type="caution">
    <text evidence="2">The sequence shown here is derived from an EMBL/GenBank/DDBJ whole genome shotgun (WGS) entry which is preliminary data.</text>
</comment>
<dbReference type="RefSeq" id="WP_158203597.1">
    <property type="nucleotide sequence ID" value="NZ_WSZK01000012.1"/>
</dbReference>
<dbReference type="OrthoDB" id="247722at2157"/>
<reference evidence="2 3" key="1">
    <citation type="submission" date="2019-12" db="EMBL/GenBank/DDBJ databases">
        <title>Halocatena pleomorpha gen. nov. sp. nov., an extremely halophilic archaeon of family Halobacteriaceae isolated from saltpan soil.</title>
        <authorList>
            <person name="Pal Y."/>
            <person name="Verma A."/>
            <person name="Krishnamurthi S."/>
            <person name="Kumar P."/>
        </authorList>
    </citation>
    <scope>NUCLEOTIDE SEQUENCE [LARGE SCALE GENOMIC DNA]</scope>
    <source>
        <strain evidence="2 3">JCM 16495</strain>
    </source>
</reference>
<name>A0A6B0GGC7_9EURY</name>
<feature type="domain" description="DUF7344" evidence="1">
    <location>
        <begin position="129"/>
        <end position="206"/>
    </location>
</feature>
<keyword evidence="3" id="KW-1185">Reference proteome</keyword>
<organism evidence="2 3">
    <name type="scientific">Halomarina oriensis</name>
    <dbReference type="NCBI Taxonomy" id="671145"/>
    <lineage>
        <taxon>Archaea</taxon>
        <taxon>Methanobacteriati</taxon>
        <taxon>Methanobacteriota</taxon>
        <taxon>Stenosarchaea group</taxon>
        <taxon>Halobacteria</taxon>
        <taxon>Halobacteriales</taxon>
        <taxon>Natronomonadaceae</taxon>
        <taxon>Halomarina</taxon>
    </lineage>
</organism>
<evidence type="ECO:0000313" key="3">
    <source>
        <dbReference type="Proteomes" id="UP000451471"/>
    </source>
</evidence>
<dbReference type="Pfam" id="PF24035">
    <property type="entry name" value="DUF7344"/>
    <property type="match status" value="2"/>
</dbReference>
<gene>
    <name evidence="2" type="ORF">GQS65_05075</name>
</gene>
<dbReference type="InterPro" id="IPR036388">
    <property type="entry name" value="WH-like_DNA-bd_sf"/>
</dbReference>